<evidence type="ECO:0000256" key="1">
    <source>
        <dbReference type="SAM" id="MobiDB-lite"/>
    </source>
</evidence>
<feature type="compositionally biased region" description="Basic and acidic residues" evidence="1">
    <location>
        <begin position="124"/>
        <end position="135"/>
    </location>
</feature>
<accession>C1MXJ8</accession>
<feature type="compositionally biased region" description="Low complexity" evidence="1">
    <location>
        <begin position="147"/>
        <end position="174"/>
    </location>
</feature>
<feature type="region of interest" description="Disordered" evidence="1">
    <location>
        <begin position="124"/>
        <end position="174"/>
    </location>
</feature>
<dbReference type="Proteomes" id="UP000001876">
    <property type="component" value="Unassembled WGS sequence"/>
</dbReference>
<keyword evidence="2" id="KW-0732">Signal</keyword>
<dbReference type="EMBL" id="GG663742">
    <property type="protein sequence ID" value="EEH55178.1"/>
    <property type="molecule type" value="Genomic_DNA"/>
</dbReference>
<organism evidence="4">
    <name type="scientific">Micromonas pusilla (strain CCMP1545)</name>
    <name type="common">Picoplanktonic green alga</name>
    <dbReference type="NCBI Taxonomy" id="564608"/>
    <lineage>
        <taxon>Eukaryota</taxon>
        <taxon>Viridiplantae</taxon>
        <taxon>Chlorophyta</taxon>
        <taxon>Mamiellophyceae</taxon>
        <taxon>Mamiellales</taxon>
        <taxon>Mamiellaceae</taxon>
        <taxon>Micromonas</taxon>
    </lineage>
</organism>
<dbReference type="eggNOG" id="ENOG502SWYS">
    <property type="taxonomic scope" value="Eukaryota"/>
</dbReference>
<sequence>MTTPSSSSSSPPRPLPRARVLLAAACAAIVLLDRASAAAAAPSCPLSSPSARDAASTDASRAFDAAGFDVTEGAMWVFKYADIDEDCRDCYHVNPTSTYGCALLPVTDAPTALLRRSEAAERARVAERAARSRSTDDDDDDDDASAPRRPASASRAGSLPSTATTRDASSDSTAVVVDAQRPIAAIVDAARRRAEYREASNDALSAPALGLASSSSAAAAMQRVIPDGSDGSDASCELSLRPDEVIAVIGCTPPRAKYFGLTPYLHRVYQAGSVRTAFASLGDSLSAGVAGGFDGDDSRYFTRLSTAAGTVPRGGGGVLRGVDCFDRGFAALFGLSRTTLDRAADALASSGAVPGGAAAINSYGLSTQNGGLLTSYDAVTHAVLLRHAVAEDERLWDAFANDPPFVVLRLTPQALTAVASAVASHFSSVGDFVTTQNTGAQILFDNGQQCIDTTWNCGGDNRDTTYIRGPTFRIPSNDVVVYVVGVNHATTGNAHYANLAVYNQARNLGVVAVDDASYENTAVEWLRGTVYEDDAPSLYAVAFARTCPDGARRRDVPGLHGRVGGRMPDGTLCVEVPATGFPSAAADEDLVVMERPYNTLGTTVGPEWNTLALPVVVTVRRNSLASALDTF</sequence>
<feature type="chain" id="PRO_5002912131" evidence="2">
    <location>
        <begin position="41"/>
        <end position="631"/>
    </location>
</feature>
<name>C1MXJ8_MICPC</name>
<reference evidence="3 4" key="1">
    <citation type="journal article" date="2009" name="Science">
        <title>Green evolution and dynamic adaptations revealed by genomes of the marine picoeukaryotes Micromonas.</title>
        <authorList>
            <person name="Worden A.Z."/>
            <person name="Lee J.H."/>
            <person name="Mock T."/>
            <person name="Rouze P."/>
            <person name="Simmons M.P."/>
            <person name="Aerts A.L."/>
            <person name="Allen A.E."/>
            <person name="Cuvelier M.L."/>
            <person name="Derelle E."/>
            <person name="Everett M.V."/>
            <person name="Foulon E."/>
            <person name="Grimwood J."/>
            <person name="Gundlach H."/>
            <person name="Henrissat B."/>
            <person name="Napoli C."/>
            <person name="McDonald S.M."/>
            <person name="Parker M.S."/>
            <person name="Rombauts S."/>
            <person name="Salamov A."/>
            <person name="Von Dassow P."/>
            <person name="Badger J.H."/>
            <person name="Coutinho P.M."/>
            <person name="Demir E."/>
            <person name="Dubchak I."/>
            <person name="Gentemann C."/>
            <person name="Eikrem W."/>
            <person name="Gready J.E."/>
            <person name="John U."/>
            <person name="Lanier W."/>
            <person name="Lindquist E.A."/>
            <person name="Lucas S."/>
            <person name="Mayer K.F."/>
            <person name="Moreau H."/>
            <person name="Not F."/>
            <person name="Otillar R."/>
            <person name="Panaud O."/>
            <person name="Pangilinan J."/>
            <person name="Paulsen I."/>
            <person name="Piegu B."/>
            <person name="Poliakov A."/>
            <person name="Robbens S."/>
            <person name="Schmutz J."/>
            <person name="Toulza E."/>
            <person name="Wyss T."/>
            <person name="Zelensky A."/>
            <person name="Zhou K."/>
            <person name="Armbrust E.V."/>
            <person name="Bhattacharya D."/>
            <person name="Goodenough U.W."/>
            <person name="Van de Peer Y."/>
            <person name="Grigoriev I.V."/>
        </authorList>
    </citation>
    <scope>NUCLEOTIDE SEQUENCE [LARGE SCALE GENOMIC DNA]</scope>
    <source>
        <strain evidence="3 4">CCMP1545</strain>
    </source>
</reference>
<evidence type="ECO:0000313" key="4">
    <source>
        <dbReference type="Proteomes" id="UP000001876"/>
    </source>
</evidence>
<dbReference type="OMA" id="LWERPYS"/>
<dbReference type="KEGG" id="mpp:MICPUCDRAFT_40986"/>
<evidence type="ECO:0000256" key="2">
    <source>
        <dbReference type="SAM" id="SignalP"/>
    </source>
</evidence>
<keyword evidence="4" id="KW-1185">Reference proteome</keyword>
<dbReference type="GeneID" id="9685847"/>
<evidence type="ECO:0000313" key="3">
    <source>
        <dbReference type="EMBL" id="EEH55178.1"/>
    </source>
</evidence>
<protein>
    <submittedName>
        <fullName evidence="3">Predicted protein</fullName>
    </submittedName>
</protein>
<feature type="signal peptide" evidence="2">
    <location>
        <begin position="1"/>
        <end position="40"/>
    </location>
</feature>
<dbReference type="AlphaFoldDB" id="C1MXJ8"/>
<dbReference type="OrthoDB" id="194440at2759"/>
<gene>
    <name evidence="3" type="ORF">MICPUCDRAFT_40986</name>
</gene>
<proteinExistence type="predicted"/>
<dbReference type="RefSeq" id="XP_003060409.1">
    <property type="nucleotide sequence ID" value="XM_003060363.1"/>
</dbReference>